<dbReference type="GO" id="GO:0006364">
    <property type="term" value="P:rRNA processing"/>
    <property type="evidence" value="ECO:0007669"/>
    <property type="project" value="UniProtKB-KW"/>
</dbReference>
<dbReference type="InterPro" id="IPR011545">
    <property type="entry name" value="DEAD/DEAH_box_helicase_dom"/>
</dbReference>
<feature type="domain" description="Helicase ATP-binding" evidence="12">
    <location>
        <begin position="241"/>
        <end position="466"/>
    </location>
</feature>
<dbReference type="InterPro" id="IPR001650">
    <property type="entry name" value="Helicase_C-like"/>
</dbReference>
<dbReference type="Pfam" id="PF00270">
    <property type="entry name" value="DEAD"/>
    <property type="match status" value="1"/>
</dbReference>
<comment type="subcellular location">
    <subcellularLocation>
        <location evidence="1">Nucleus</location>
        <location evidence="1">Nucleolus</location>
    </subcellularLocation>
</comment>
<feature type="compositionally biased region" description="Acidic residues" evidence="11">
    <location>
        <begin position="578"/>
        <end position="597"/>
    </location>
</feature>
<dbReference type="SUPFAM" id="SSF52540">
    <property type="entry name" value="P-loop containing nucleoside triphosphate hydrolases"/>
    <property type="match status" value="2"/>
</dbReference>
<keyword evidence="4 10" id="KW-0547">Nucleotide-binding</keyword>
<dbReference type="GO" id="GO:0005524">
    <property type="term" value="F:ATP binding"/>
    <property type="evidence" value="ECO:0007669"/>
    <property type="project" value="UniProtKB-UniRule"/>
</dbReference>
<reference evidence="15 16" key="1">
    <citation type="submission" date="2016-06" db="EMBL/GenBank/DDBJ databases">
        <title>Evolution of pathogenesis and genome organization in the Tremellales.</title>
        <authorList>
            <person name="Cuomo C."/>
            <person name="Litvintseva A."/>
            <person name="Heitman J."/>
            <person name="Chen Y."/>
            <person name="Sun S."/>
            <person name="Springer D."/>
            <person name="Dromer F."/>
            <person name="Young S."/>
            <person name="Zeng Q."/>
            <person name="Chapman S."/>
            <person name="Gujja S."/>
            <person name="Saif S."/>
            <person name="Birren B."/>
        </authorList>
    </citation>
    <scope>NUCLEOTIDE SEQUENCE [LARGE SCALE GENOMIC DNA]</scope>
    <source>
        <strain evidence="15 16">CBS 6039</strain>
    </source>
</reference>
<dbReference type="GO" id="GO:0003724">
    <property type="term" value="F:RNA helicase activity"/>
    <property type="evidence" value="ECO:0007669"/>
    <property type="project" value="UniProtKB-EC"/>
</dbReference>
<dbReference type="PROSITE" id="PS00039">
    <property type="entry name" value="DEAD_ATP_HELICASE"/>
    <property type="match status" value="1"/>
</dbReference>
<feature type="region of interest" description="Disordered" evidence="11">
    <location>
        <begin position="64"/>
        <end position="154"/>
    </location>
</feature>
<evidence type="ECO:0000313" key="16">
    <source>
        <dbReference type="Proteomes" id="UP000094065"/>
    </source>
</evidence>
<comment type="caution">
    <text evidence="15">The sequence shown here is derived from an EMBL/GenBank/DDBJ whole genome shotgun (WGS) entry which is preliminary data.</text>
</comment>
<dbReference type="EMBL" id="AWGJ01000005">
    <property type="protein sequence ID" value="ODN79577.1"/>
    <property type="molecule type" value="Genomic_DNA"/>
</dbReference>
<dbReference type="CDD" id="cd18787">
    <property type="entry name" value="SF2_C_DEAD"/>
    <property type="match status" value="1"/>
</dbReference>
<feature type="region of interest" description="Disordered" evidence="11">
    <location>
        <begin position="907"/>
        <end position="926"/>
    </location>
</feature>
<evidence type="ECO:0000256" key="5">
    <source>
        <dbReference type="ARBA" id="ARBA00022801"/>
    </source>
</evidence>
<dbReference type="STRING" id="1295533.A0A1E3HTA7"/>
<dbReference type="PROSITE" id="PS51194">
    <property type="entry name" value="HELICASE_CTER"/>
    <property type="match status" value="1"/>
</dbReference>
<evidence type="ECO:0000256" key="1">
    <source>
        <dbReference type="ARBA" id="ARBA00004604"/>
    </source>
</evidence>
<protein>
    <recommendedName>
        <fullName evidence="10">ATP-dependent RNA helicase</fullName>
        <ecNumber evidence="10">3.6.4.13</ecNumber>
    </recommendedName>
</protein>
<dbReference type="OrthoDB" id="422663at2759"/>
<dbReference type="InterPro" id="IPR014001">
    <property type="entry name" value="Helicase_ATP-bd"/>
</dbReference>
<evidence type="ECO:0000256" key="4">
    <source>
        <dbReference type="ARBA" id="ARBA00022741"/>
    </source>
</evidence>
<dbReference type="SMART" id="SM00490">
    <property type="entry name" value="HELICc"/>
    <property type="match status" value="1"/>
</dbReference>
<dbReference type="Gene3D" id="3.40.50.300">
    <property type="entry name" value="P-loop containing nucleotide triphosphate hydrolases"/>
    <property type="match status" value="2"/>
</dbReference>
<keyword evidence="16" id="KW-1185">Reference proteome</keyword>
<dbReference type="RefSeq" id="XP_018994424.1">
    <property type="nucleotide sequence ID" value="XM_019137398.1"/>
</dbReference>
<feature type="compositionally biased region" description="Low complexity" evidence="11">
    <location>
        <begin position="135"/>
        <end position="154"/>
    </location>
</feature>
<evidence type="ECO:0000256" key="11">
    <source>
        <dbReference type="SAM" id="MobiDB-lite"/>
    </source>
</evidence>
<feature type="compositionally biased region" description="Basic residues" evidence="11">
    <location>
        <begin position="603"/>
        <end position="615"/>
    </location>
</feature>
<evidence type="ECO:0000256" key="7">
    <source>
        <dbReference type="ARBA" id="ARBA00022840"/>
    </source>
</evidence>
<sequence>MADDIELNFAPPSANSVRQAKPKKGGRWTDRLINKREARDAYRSANAKPQEAAQVAAAPALAPVAAPKPKYIPPPAPVSRPPPPRPAAPARTLSNAEAGPSRPASRTVSSSAPRPVSKPAPKPRQSNPDVDYDRAPLPSQAQSAPQQQAPAAPKAPQIISSLFSYVDMPQVKAAEQPAPAKKLPSNAPGGDPTTFQGLGLNKLLVRHLKSKMGVEKPTGIQRNCLPYMLSSPLNPDKKAGDEGDEPLRDVLIQAQTGSGKTLAYLLPIIQTLLPLSRLSYIDRSIGTLAIILAPTRELAQQISKVVESLLHMSLASNEEDSDSDEDERPFTRWLVSGLLTGGSTRTHEKAKLRKGVPILVSTPGRLLDHLQNTMSFQCAKTMFLVLDEADRVMDLGFEETIQGIIKALEGRRRNEINIEKAMDEEGGGTMRWPFWDRGRLNVLCSATVDAKVEKLSGAALRDPVLFRSGKEEKDGKKLLDGKPDIVAEAIEQASAVVIPQEPEDKFTPPSQLSQKYVVAPTKLRLVALVALLRSLVSSASKIDVDAKGTKVIVFLSSTDAVDFHWKMLGGVQMGEQEKEAEEDSEDGSDSEEDVDSDGEPKAKKTKSKSKSKPKPKAVDEPVSLTSPLFPNTTLHRLHGSLPLRTRLASLGAFATASSQPAILFATSVASRGLDLPLVRAVVQYDLPTEGGANEYVHRVGRTARAGKGGEAWAFVGPSEEKWVPWMEAKMGSAEGKGGVNLAQVGVEDVLKKGFGGKGWEFENRATEVQNGFETWVLNSEPNAALARRAFASFVRAYSTHPLEEKQFFHPKSLHLGHLAKAFALRESPAQLAGALNAGKSKKVKTGSSASAQPGKRKRGEEGDDDEDEVKGGKELTARNETERRMYEAVRKQGRTLKSGGKLGVFAGGKGSSGGAQRGGAASGGEFHVVDMGELERLVSGRK</sequence>
<dbReference type="EC" id="3.6.4.13" evidence="10"/>
<feature type="compositionally biased region" description="Pro residues" evidence="11">
    <location>
        <begin position="70"/>
        <end position="87"/>
    </location>
</feature>
<evidence type="ECO:0000256" key="8">
    <source>
        <dbReference type="ARBA" id="ARBA00022884"/>
    </source>
</evidence>
<keyword evidence="7 10" id="KW-0067">ATP-binding</keyword>
<keyword evidence="6 10" id="KW-0347">Helicase</keyword>
<dbReference type="InterPro" id="IPR014014">
    <property type="entry name" value="RNA_helicase_DEAD_Q_motif"/>
</dbReference>
<evidence type="ECO:0000256" key="10">
    <source>
        <dbReference type="RuleBase" id="RU365068"/>
    </source>
</evidence>
<dbReference type="PANTHER" id="PTHR24031">
    <property type="entry name" value="RNA HELICASE"/>
    <property type="match status" value="1"/>
</dbReference>
<dbReference type="GO" id="GO:0016887">
    <property type="term" value="F:ATP hydrolysis activity"/>
    <property type="evidence" value="ECO:0007669"/>
    <property type="project" value="RHEA"/>
</dbReference>
<comment type="catalytic activity">
    <reaction evidence="10">
        <text>ATP + H2O = ADP + phosphate + H(+)</text>
        <dbReference type="Rhea" id="RHEA:13065"/>
        <dbReference type="ChEBI" id="CHEBI:15377"/>
        <dbReference type="ChEBI" id="CHEBI:15378"/>
        <dbReference type="ChEBI" id="CHEBI:30616"/>
        <dbReference type="ChEBI" id="CHEBI:43474"/>
        <dbReference type="ChEBI" id="CHEBI:456216"/>
        <dbReference type="EC" id="3.6.4.13"/>
    </reaction>
</comment>
<gene>
    <name evidence="15" type="ORF">L202_03526</name>
</gene>
<dbReference type="AlphaFoldDB" id="A0A1E3HTA7"/>
<evidence type="ECO:0000256" key="6">
    <source>
        <dbReference type="ARBA" id="ARBA00022806"/>
    </source>
</evidence>
<dbReference type="SMART" id="SM00487">
    <property type="entry name" value="DEXDc"/>
    <property type="match status" value="1"/>
</dbReference>
<accession>A0A1E3HTA7</accession>
<feature type="short sequence motif" description="Q motif" evidence="9">
    <location>
        <begin position="193"/>
        <end position="222"/>
    </location>
</feature>
<dbReference type="InterPro" id="IPR025313">
    <property type="entry name" value="SPB4-like_CTE"/>
</dbReference>
<feature type="region of interest" description="Disordered" evidence="11">
    <location>
        <begin position="1"/>
        <end position="33"/>
    </location>
</feature>
<dbReference type="GO" id="GO:0003723">
    <property type="term" value="F:RNA binding"/>
    <property type="evidence" value="ECO:0007669"/>
    <property type="project" value="UniProtKB-UniRule"/>
</dbReference>
<feature type="region of interest" description="Disordered" evidence="11">
    <location>
        <begin position="835"/>
        <end position="882"/>
    </location>
</feature>
<feature type="compositionally biased region" description="Basic and acidic residues" evidence="11">
    <location>
        <begin position="869"/>
        <end position="882"/>
    </location>
</feature>
<feature type="region of interest" description="Disordered" evidence="11">
    <location>
        <begin position="572"/>
        <end position="625"/>
    </location>
</feature>
<keyword evidence="8 10" id="KW-0694">RNA-binding</keyword>
<feature type="compositionally biased region" description="Gly residues" evidence="11">
    <location>
        <begin position="907"/>
        <end position="922"/>
    </location>
</feature>
<feature type="domain" description="DEAD-box RNA helicase Q" evidence="14">
    <location>
        <begin position="193"/>
        <end position="222"/>
    </location>
</feature>
<name>A0A1E3HTA7_9TREE</name>
<evidence type="ECO:0000259" key="12">
    <source>
        <dbReference type="PROSITE" id="PS51192"/>
    </source>
</evidence>
<organism evidence="15 16">
    <name type="scientific">Cryptococcus amylolentus CBS 6039</name>
    <dbReference type="NCBI Taxonomy" id="1295533"/>
    <lineage>
        <taxon>Eukaryota</taxon>
        <taxon>Fungi</taxon>
        <taxon>Dikarya</taxon>
        <taxon>Basidiomycota</taxon>
        <taxon>Agaricomycotina</taxon>
        <taxon>Tremellomycetes</taxon>
        <taxon>Tremellales</taxon>
        <taxon>Cryptococcaceae</taxon>
        <taxon>Cryptococcus</taxon>
    </lineage>
</organism>
<dbReference type="InterPro" id="IPR027417">
    <property type="entry name" value="P-loop_NTPase"/>
</dbReference>
<evidence type="ECO:0000256" key="2">
    <source>
        <dbReference type="ARBA" id="ARBA00022517"/>
    </source>
</evidence>
<comment type="function">
    <text evidence="10">RNA helicase.</text>
</comment>
<feature type="domain" description="Helicase C-terminal" evidence="13">
    <location>
        <begin position="534"/>
        <end position="747"/>
    </location>
</feature>
<comment type="domain">
    <text evidence="10">The Q motif is unique to and characteristic of the DEAD box family of RNA helicases and controls ATP binding and hydrolysis.</text>
</comment>
<dbReference type="PROSITE" id="PS51195">
    <property type="entry name" value="Q_MOTIF"/>
    <property type="match status" value="1"/>
</dbReference>
<evidence type="ECO:0000313" key="15">
    <source>
        <dbReference type="EMBL" id="ODN79577.1"/>
    </source>
</evidence>
<feature type="region of interest" description="Disordered" evidence="11">
    <location>
        <begin position="176"/>
        <end position="195"/>
    </location>
</feature>
<dbReference type="GO" id="GO:0005730">
    <property type="term" value="C:nucleolus"/>
    <property type="evidence" value="ECO:0007669"/>
    <property type="project" value="UniProtKB-SubCell"/>
</dbReference>
<keyword evidence="2" id="KW-0690">Ribosome biogenesis</keyword>
<evidence type="ECO:0000259" key="14">
    <source>
        <dbReference type="PROSITE" id="PS51195"/>
    </source>
</evidence>
<comment type="similarity">
    <text evidence="10">Belongs to the DEAD box helicase family.</text>
</comment>
<dbReference type="GeneID" id="30154835"/>
<dbReference type="Pfam" id="PF13959">
    <property type="entry name" value="CTE_SPB4"/>
    <property type="match status" value="1"/>
</dbReference>
<dbReference type="Proteomes" id="UP000094065">
    <property type="component" value="Unassembled WGS sequence"/>
</dbReference>
<evidence type="ECO:0000256" key="3">
    <source>
        <dbReference type="ARBA" id="ARBA00022552"/>
    </source>
</evidence>
<evidence type="ECO:0000259" key="13">
    <source>
        <dbReference type="PROSITE" id="PS51194"/>
    </source>
</evidence>
<proteinExistence type="inferred from homology"/>
<keyword evidence="5 10" id="KW-0378">Hydrolase</keyword>
<keyword evidence="3" id="KW-0698">rRNA processing</keyword>
<dbReference type="Pfam" id="PF00271">
    <property type="entry name" value="Helicase_C"/>
    <property type="match status" value="1"/>
</dbReference>
<dbReference type="InterPro" id="IPR000629">
    <property type="entry name" value="RNA-helicase_DEAD-box_CS"/>
</dbReference>
<dbReference type="SMART" id="SM01178">
    <property type="entry name" value="DUF4217"/>
    <property type="match status" value="1"/>
</dbReference>
<evidence type="ECO:0000256" key="9">
    <source>
        <dbReference type="PROSITE-ProRule" id="PRU00552"/>
    </source>
</evidence>
<dbReference type="PROSITE" id="PS51192">
    <property type="entry name" value="HELICASE_ATP_BIND_1"/>
    <property type="match status" value="1"/>
</dbReference>